<sequence length="349" mass="37910">MDPRTRSHDDYTVGWICALPVETTAAKLMLDDIHPPLPRLPKDQNTYIFGSIGQHNVVIASLPTGAYGNTSAATVGIQLLSSFHAIRFGLMVGIGGGVPSSNADIRLGDIVVSQPMGTSGGVIQLDLGKALSGGQFKRTGILNQLPTVLRVALTTLRAHHLMRGSWIVESVSDMQAKLAPHKASKFTRPTQEDYLFQAEYEHVASDTCTNCDRSKLVPRPPREDQGPEIHYGLIGSANQIVKDGRRRDQLARDLGIYCIEMEAAGLMDEFPCLVIRGICDYADSHKNKEWQGYAAAVAAAYAKELLLVVAVDQINSTTTARDTLADNADTSFGTVIHKYTIHTIGRQSV</sequence>
<dbReference type="Proteomes" id="UP000325672">
    <property type="component" value="Unassembled WGS sequence"/>
</dbReference>
<evidence type="ECO:0000313" key="3">
    <source>
        <dbReference type="Proteomes" id="UP000325672"/>
    </source>
</evidence>
<dbReference type="PANTHER" id="PTHR46082:SF11">
    <property type="entry name" value="AAA+ ATPASE DOMAIN-CONTAINING PROTEIN-RELATED"/>
    <property type="match status" value="1"/>
</dbReference>
<gene>
    <name evidence="2" type="ORF">BDV38DRAFT_211050</name>
</gene>
<dbReference type="GeneID" id="43636821"/>
<dbReference type="InterPro" id="IPR053137">
    <property type="entry name" value="NLR-like"/>
</dbReference>
<dbReference type="SUPFAM" id="SSF53167">
    <property type="entry name" value="Purine and uridine phosphorylases"/>
    <property type="match status" value="1"/>
</dbReference>
<dbReference type="GO" id="GO:0003824">
    <property type="term" value="F:catalytic activity"/>
    <property type="evidence" value="ECO:0007669"/>
    <property type="project" value="InterPro"/>
</dbReference>
<protein>
    <submittedName>
        <fullName evidence="2">Nucleoside phosphorylase domain-containing protein</fullName>
    </submittedName>
</protein>
<name>A0A5N6SET3_ASPPS</name>
<dbReference type="AlphaFoldDB" id="A0A5N6SET3"/>
<reference evidence="2 3" key="1">
    <citation type="submission" date="2019-04" db="EMBL/GenBank/DDBJ databases">
        <title>Friends and foes A comparative genomics study of 23 Aspergillus species from section Flavi.</title>
        <authorList>
            <consortium name="DOE Joint Genome Institute"/>
            <person name="Kjaerbolling I."/>
            <person name="Vesth T."/>
            <person name="Frisvad J.C."/>
            <person name="Nybo J.L."/>
            <person name="Theobald S."/>
            <person name="Kildgaard S."/>
            <person name="Isbrandt T."/>
            <person name="Kuo A."/>
            <person name="Sato A."/>
            <person name="Lyhne E.K."/>
            <person name="Kogle M.E."/>
            <person name="Wiebenga A."/>
            <person name="Kun R.S."/>
            <person name="Lubbers R.J."/>
            <person name="Makela M.R."/>
            <person name="Barry K."/>
            <person name="Chovatia M."/>
            <person name="Clum A."/>
            <person name="Daum C."/>
            <person name="Haridas S."/>
            <person name="He G."/>
            <person name="LaButti K."/>
            <person name="Lipzen A."/>
            <person name="Mondo S."/>
            <person name="Riley R."/>
            <person name="Salamov A."/>
            <person name="Simmons B.A."/>
            <person name="Magnuson J.K."/>
            <person name="Henrissat B."/>
            <person name="Mortensen U.H."/>
            <person name="Larsen T.O."/>
            <person name="Devries R.P."/>
            <person name="Grigoriev I.V."/>
            <person name="Machida M."/>
            <person name="Baker S.E."/>
            <person name="Andersen M.R."/>
        </authorList>
    </citation>
    <scope>NUCLEOTIDE SEQUENCE [LARGE SCALE GENOMIC DNA]</scope>
    <source>
        <strain evidence="2 3">CBS 117625</strain>
    </source>
</reference>
<proteinExistence type="predicted"/>
<organism evidence="2 3">
    <name type="scientific">Aspergillus pseudotamarii</name>
    <dbReference type="NCBI Taxonomy" id="132259"/>
    <lineage>
        <taxon>Eukaryota</taxon>
        <taxon>Fungi</taxon>
        <taxon>Dikarya</taxon>
        <taxon>Ascomycota</taxon>
        <taxon>Pezizomycotina</taxon>
        <taxon>Eurotiomycetes</taxon>
        <taxon>Eurotiomycetidae</taxon>
        <taxon>Eurotiales</taxon>
        <taxon>Aspergillaceae</taxon>
        <taxon>Aspergillus</taxon>
        <taxon>Aspergillus subgen. Circumdati</taxon>
    </lineage>
</organism>
<dbReference type="EMBL" id="ML743633">
    <property type="protein sequence ID" value="KAE8132447.1"/>
    <property type="molecule type" value="Genomic_DNA"/>
</dbReference>
<keyword evidence="3" id="KW-1185">Reference proteome</keyword>
<feature type="domain" description="Nucleoside phosphorylase" evidence="1">
    <location>
        <begin position="38"/>
        <end position="298"/>
    </location>
</feature>
<evidence type="ECO:0000259" key="1">
    <source>
        <dbReference type="Pfam" id="PF01048"/>
    </source>
</evidence>
<dbReference type="Gene3D" id="3.40.50.1580">
    <property type="entry name" value="Nucleoside phosphorylase domain"/>
    <property type="match status" value="1"/>
</dbReference>
<dbReference type="InterPro" id="IPR035994">
    <property type="entry name" value="Nucleoside_phosphorylase_sf"/>
</dbReference>
<dbReference type="GO" id="GO:0009116">
    <property type="term" value="P:nucleoside metabolic process"/>
    <property type="evidence" value="ECO:0007669"/>
    <property type="project" value="InterPro"/>
</dbReference>
<dbReference type="PANTHER" id="PTHR46082">
    <property type="entry name" value="ATP/GTP-BINDING PROTEIN-RELATED"/>
    <property type="match status" value="1"/>
</dbReference>
<evidence type="ECO:0000313" key="2">
    <source>
        <dbReference type="EMBL" id="KAE8132447.1"/>
    </source>
</evidence>
<dbReference type="InterPro" id="IPR000845">
    <property type="entry name" value="Nucleoside_phosphorylase_d"/>
</dbReference>
<dbReference type="OrthoDB" id="1577640at2759"/>
<accession>A0A5N6SET3</accession>
<dbReference type="RefSeq" id="XP_031908510.1">
    <property type="nucleotide sequence ID" value="XM_032052611.1"/>
</dbReference>
<dbReference type="Pfam" id="PF01048">
    <property type="entry name" value="PNP_UDP_1"/>
    <property type="match status" value="1"/>
</dbReference>